<dbReference type="InterPro" id="IPR027417">
    <property type="entry name" value="P-loop_NTPase"/>
</dbReference>
<dbReference type="PROSITE" id="PS50893">
    <property type="entry name" value="ABC_TRANSPORTER_2"/>
    <property type="match status" value="2"/>
</dbReference>
<dbReference type="GO" id="GO:0042626">
    <property type="term" value="F:ATPase-coupled transmembrane transporter activity"/>
    <property type="evidence" value="ECO:0007669"/>
    <property type="project" value="TreeGrafter"/>
</dbReference>
<dbReference type="InterPro" id="IPR015856">
    <property type="entry name" value="ABC_transpr_CbiO/EcfA_su"/>
</dbReference>
<dbReference type="Proteomes" id="UP000063718">
    <property type="component" value="Unassembled WGS sequence"/>
</dbReference>
<evidence type="ECO:0000256" key="4">
    <source>
        <dbReference type="ARBA" id="ARBA00022475"/>
    </source>
</evidence>
<evidence type="ECO:0000256" key="5">
    <source>
        <dbReference type="ARBA" id="ARBA00022741"/>
    </source>
</evidence>
<evidence type="ECO:0000313" key="10">
    <source>
        <dbReference type="EMBL" id="GAF25269.1"/>
    </source>
</evidence>
<dbReference type="GO" id="GO:0043190">
    <property type="term" value="C:ATP-binding cassette (ABC) transporter complex"/>
    <property type="evidence" value="ECO:0007669"/>
    <property type="project" value="TreeGrafter"/>
</dbReference>
<comment type="similarity">
    <text evidence="2">Belongs to the ABC transporter superfamily.</text>
</comment>
<dbReference type="SMART" id="SM00382">
    <property type="entry name" value="AAA"/>
    <property type="match status" value="2"/>
</dbReference>
<keyword evidence="6" id="KW-0067">ATP-binding</keyword>
<dbReference type="PROSITE" id="PS00211">
    <property type="entry name" value="ABC_TRANSPORTER_1"/>
    <property type="match status" value="1"/>
</dbReference>
<dbReference type="AlphaFoldDB" id="A0A0S6U983"/>
<accession>A0A0S6U983</accession>
<comment type="subcellular location">
    <subcellularLocation>
        <location evidence="1">Cell membrane</location>
        <topology evidence="1">Peripheral membrane protein</topology>
    </subcellularLocation>
</comment>
<keyword evidence="8" id="KW-0472">Membrane</keyword>
<keyword evidence="5" id="KW-0547">Nucleotide-binding</keyword>
<sequence>MQEAGIQVESLSLFYPGNPRPALQGVNLTVYQGEITFLVGGNLSGKTSLMRCLAGLIPGVLPGKWQGRIWVAHKNLKAEGNERAPAGVILQNSDLYLLPRVYDELALPLVNYGLTSREAEKRIVLLAEELGIYHLLNRQMSSLSGGERQKVAFAAAIAVDYPVILCDEPFEQADAEAAEAMLSLLRKKAASGGTVLIATRYFEYARYFADRIILIRDGAVIAQGRPGYDEIIAGMGSMVPECHISPRQRYQAPPLTASGSRELFFDDVTHLFANGQGIKNVSLEVCKGEVVAIMGPNGSGKTTLLKHTVGLLRPQEGRVWLRETETSRLPVGLLAEKIGMLFQNPDDQIFNERVDCEIACSLRARGARWNEALKEAAHWLAKIGQAQIAASHPHSLPYSLRQIVSLVSVLINRPEIIVLDEPFKSLDYRNVEILMSIILELRQEKDNPIILVTHDPTVTLLYANRVAFFDHGEIVLQGVPQDIFFSTQFRNLSLSRHPFIRGLLDSNNH</sequence>
<proteinExistence type="inferred from homology"/>
<dbReference type="RefSeq" id="WP_025773290.1">
    <property type="nucleotide sequence ID" value="NZ_DF238840.1"/>
</dbReference>
<evidence type="ECO:0000256" key="3">
    <source>
        <dbReference type="ARBA" id="ARBA00022448"/>
    </source>
</evidence>
<dbReference type="PANTHER" id="PTHR43553:SF21">
    <property type="entry name" value="ABC TRANSPORTER ATP-BINDING PROTEIN MA_1418-RELATED"/>
    <property type="match status" value="1"/>
</dbReference>
<feature type="domain" description="ABC transporter" evidence="9">
    <location>
        <begin position="6"/>
        <end position="242"/>
    </location>
</feature>
<evidence type="ECO:0000259" key="9">
    <source>
        <dbReference type="PROSITE" id="PS50893"/>
    </source>
</evidence>
<dbReference type="InterPro" id="IPR003439">
    <property type="entry name" value="ABC_transporter-like_ATP-bd"/>
</dbReference>
<reference evidence="10" key="1">
    <citation type="journal article" date="2014" name="Gene">
        <title>Genome-guided analysis of transformation efficiency and carbon dioxide assimilation by Moorella thermoacetica Y72.</title>
        <authorList>
            <person name="Tsukahara K."/>
            <person name="Kita A."/>
            <person name="Nakashimada Y."/>
            <person name="Hoshino T."/>
            <person name="Murakami K."/>
        </authorList>
    </citation>
    <scope>NUCLEOTIDE SEQUENCE [LARGE SCALE GENOMIC DNA]</scope>
    <source>
        <strain evidence="10">Y72</strain>
    </source>
</reference>
<dbReference type="Pfam" id="PF00005">
    <property type="entry name" value="ABC_tran"/>
    <property type="match status" value="2"/>
</dbReference>
<dbReference type="EMBL" id="DF238840">
    <property type="protein sequence ID" value="GAF25269.1"/>
    <property type="molecule type" value="Genomic_DNA"/>
</dbReference>
<organism evidence="10">
    <name type="scientific">Moorella thermoacetica Y72</name>
    <dbReference type="NCBI Taxonomy" id="1325331"/>
    <lineage>
        <taxon>Bacteria</taxon>
        <taxon>Bacillati</taxon>
        <taxon>Bacillota</taxon>
        <taxon>Clostridia</taxon>
        <taxon>Neomoorellales</taxon>
        <taxon>Neomoorellaceae</taxon>
        <taxon>Neomoorella</taxon>
    </lineage>
</organism>
<feature type="domain" description="ABC transporter" evidence="9">
    <location>
        <begin position="263"/>
        <end position="496"/>
    </location>
</feature>
<evidence type="ECO:0000256" key="6">
    <source>
        <dbReference type="ARBA" id="ARBA00022840"/>
    </source>
</evidence>
<keyword evidence="7" id="KW-1278">Translocase</keyword>
<dbReference type="InterPro" id="IPR003593">
    <property type="entry name" value="AAA+_ATPase"/>
</dbReference>
<evidence type="ECO:0000256" key="2">
    <source>
        <dbReference type="ARBA" id="ARBA00005417"/>
    </source>
</evidence>
<name>A0A0S6U983_NEOTH</name>
<gene>
    <name evidence="10" type="ORF">MTY_0599</name>
</gene>
<evidence type="ECO:0000256" key="1">
    <source>
        <dbReference type="ARBA" id="ARBA00004202"/>
    </source>
</evidence>
<protein>
    <submittedName>
        <fullName evidence="10">ABC-type cobalt transport system, ATPase component</fullName>
    </submittedName>
</protein>
<dbReference type="InterPro" id="IPR050095">
    <property type="entry name" value="ECF_ABC_transporter_ATP-bd"/>
</dbReference>
<dbReference type="PANTHER" id="PTHR43553">
    <property type="entry name" value="HEAVY METAL TRANSPORTER"/>
    <property type="match status" value="1"/>
</dbReference>
<dbReference type="GO" id="GO:0005524">
    <property type="term" value="F:ATP binding"/>
    <property type="evidence" value="ECO:0007669"/>
    <property type="project" value="UniProtKB-KW"/>
</dbReference>
<dbReference type="SUPFAM" id="SSF52540">
    <property type="entry name" value="P-loop containing nucleoside triphosphate hydrolases"/>
    <property type="match status" value="2"/>
</dbReference>
<dbReference type="GO" id="GO:0016887">
    <property type="term" value="F:ATP hydrolysis activity"/>
    <property type="evidence" value="ECO:0007669"/>
    <property type="project" value="InterPro"/>
</dbReference>
<keyword evidence="4" id="KW-1003">Cell membrane</keyword>
<keyword evidence="3" id="KW-0813">Transport</keyword>
<evidence type="ECO:0000256" key="7">
    <source>
        <dbReference type="ARBA" id="ARBA00022967"/>
    </source>
</evidence>
<dbReference type="InterPro" id="IPR017871">
    <property type="entry name" value="ABC_transporter-like_CS"/>
</dbReference>
<dbReference type="Gene3D" id="3.40.50.300">
    <property type="entry name" value="P-loop containing nucleotide triphosphate hydrolases"/>
    <property type="match status" value="2"/>
</dbReference>
<dbReference type="CDD" id="cd03225">
    <property type="entry name" value="ABC_cobalt_CbiO_domain1"/>
    <property type="match status" value="2"/>
</dbReference>
<evidence type="ECO:0000256" key="8">
    <source>
        <dbReference type="ARBA" id="ARBA00023136"/>
    </source>
</evidence>